<feature type="domain" description="tRNA intron endonuclease N-terminal" evidence="5">
    <location>
        <begin position="6"/>
        <end position="73"/>
    </location>
</feature>
<name>A0A654LZA6_9ARCH</name>
<dbReference type="Gene3D" id="3.40.1350.10">
    <property type="match status" value="1"/>
</dbReference>
<dbReference type="PANTHER" id="PTHR13070">
    <property type="entry name" value="TRNA-SPLICING ENDONUCLEASE SUBUNIT SEN34-RELATED"/>
    <property type="match status" value="1"/>
</dbReference>
<dbReference type="InterPro" id="IPR036740">
    <property type="entry name" value="tRNA_intron_Endonuc_N_sf"/>
</dbReference>
<dbReference type="SUPFAM" id="SSF55267">
    <property type="entry name" value="tRNA-intron endonuclease N-terminal domain-like"/>
    <property type="match status" value="1"/>
</dbReference>
<dbReference type="InterPro" id="IPR006677">
    <property type="entry name" value="tRNA_intron_Endonuc_cat-like"/>
</dbReference>
<organism evidence="6 7">
    <name type="scientific">Candidatus Nitrosocosmicus oleophilus</name>
    <dbReference type="NCBI Taxonomy" id="1353260"/>
    <lineage>
        <taxon>Archaea</taxon>
        <taxon>Nitrososphaerota</taxon>
        <taxon>Nitrososphaeria</taxon>
        <taxon>Nitrososphaerales</taxon>
        <taxon>Nitrososphaeraceae</taxon>
        <taxon>Candidatus Nitrosocosmicus</taxon>
    </lineage>
</organism>
<dbReference type="InterPro" id="IPR016442">
    <property type="entry name" value="tRNA_splic_arch_short"/>
</dbReference>
<keyword evidence="6" id="KW-0540">Nuclease</keyword>
<protein>
    <submittedName>
        <fullName evidence="6">tRNA-splicing endonuclease subunit alpha</fullName>
    </submittedName>
</protein>
<dbReference type="FunFam" id="3.40.1350.10:FF:000006">
    <property type="entry name" value="tRNA-splicing endonuclease"/>
    <property type="match status" value="1"/>
</dbReference>
<dbReference type="GO" id="GO:0000213">
    <property type="term" value="F:tRNA-intron lyase activity"/>
    <property type="evidence" value="ECO:0007669"/>
    <property type="project" value="InterPro"/>
</dbReference>
<dbReference type="InterPro" id="IPR006676">
    <property type="entry name" value="tRNA_splic"/>
</dbReference>
<dbReference type="PIRSF" id="PIRSF005285">
    <property type="entry name" value="tRNA_splic_archaea"/>
    <property type="match status" value="1"/>
</dbReference>
<dbReference type="CDD" id="cd22363">
    <property type="entry name" value="tRNA-intron_lyase_C"/>
    <property type="match status" value="1"/>
</dbReference>
<comment type="function">
    <text evidence="3">Endonuclease that removes tRNA introns. Cleaves pre-tRNA at the 5'- and 3'-splice sites to release the intron. The products are an intron and two tRNA half-molecules bearing 2',3' cyclic phosphate and 5'-OH termini. Recognizes a pseudosymmetric substrate in which 2 bulged loops of 3 bases are separated by a stem of 4 bp.</text>
</comment>
<dbReference type="NCBIfam" id="TIGR00324">
    <property type="entry name" value="endA"/>
    <property type="match status" value="1"/>
</dbReference>
<dbReference type="GO" id="GO:0003676">
    <property type="term" value="F:nucleic acid binding"/>
    <property type="evidence" value="ECO:0007669"/>
    <property type="project" value="InterPro"/>
</dbReference>
<dbReference type="Pfam" id="PF02778">
    <property type="entry name" value="tRNA_int_endo_N"/>
    <property type="match status" value="1"/>
</dbReference>
<dbReference type="AlphaFoldDB" id="A0A654LZA6"/>
<keyword evidence="6" id="KW-0255">Endonuclease</keyword>
<dbReference type="Gene3D" id="3.40.1170.20">
    <property type="entry name" value="tRNA intron endonuclease, N-terminal domain"/>
    <property type="match status" value="1"/>
</dbReference>
<keyword evidence="1" id="KW-0819">tRNA processing</keyword>
<dbReference type="InterPro" id="IPR006678">
    <property type="entry name" value="tRNA_intron_Endonuc_N"/>
</dbReference>
<dbReference type="PANTHER" id="PTHR13070:SF0">
    <property type="entry name" value="TRNA-SPLICING ENDONUCLEASE SUBUNIT SEN34"/>
    <property type="match status" value="1"/>
</dbReference>
<dbReference type="Proteomes" id="UP000058925">
    <property type="component" value="Chromosome"/>
</dbReference>
<dbReference type="InterPro" id="IPR011856">
    <property type="entry name" value="tRNA_endonuc-like_dom_sf"/>
</dbReference>
<dbReference type="GO" id="GO:0000379">
    <property type="term" value="P:tRNA-type intron splice site recognition and cleavage"/>
    <property type="evidence" value="ECO:0007669"/>
    <property type="project" value="TreeGrafter"/>
</dbReference>
<sequence length="184" mass="20996">MITTFTGQLVENRIFIHDILESRTLFGSGYFGKPLGISKPKNAEFDAPIVLDLIEGYYLCNRNRLKIFKDSATDVEPKEILRICTKQYVNFEVKYVVFENLRDKGYIVTPGIKFGCDFAVYIHGPGIDHAPFLVKVLKQNDHITSMDIVLAGRLATTVKKQFILAIVDLLDNSIKFVGFDWWRA</sequence>
<keyword evidence="7" id="KW-1185">Reference proteome</keyword>
<proteinExistence type="predicted"/>
<evidence type="ECO:0000256" key="2">
    <source>
        <dbReference type="ARBA" id="ARBA00023239"/>
    </source>
</evidence>
<evidence type="ECO:0000313" key="7">
    <source>
        <dbReference type="Proteomes" id="UP000058925"/>
    </source>
</evidence>
<evidence type="ECO:0000256" key="3">
    <source>
        <dbReference type="ARBA" id="ARBA00024798"/>
    </source>
</evidence>
<reference evidence="7" key="1">
    <citation type="submission" date="2015-10" db="EMBL/GenBank/DDBJ databases">
        <title>Niche specialization of a soil ammonia-oxidizing archaeon, Candidatus Nitrosocosmicus oleophilus.</title>
        <authorList>
            <person name="Jung M.-Y."/>
            <person name="Rhee S.-K."/>
        </authorList>
    </citation>
    <scope>NUCLEOTIDE SEQUENCE [LARGE SCALE GENOMIC DNA]</scope>
    <source>
        <strain evidence="7">MY3</strain>
    </source>
</reference>
<feature type="domain" description="tRNA intron endonuclease catalytic" evidence="4">
    <location>
        <begin position="91"/>
        <end position="169"/>
    </location>
</feature>
<evidence type="ECO:0000259" key="5">
    <source>
        <dbReference type="Pfam" id="PF02778"/>
    </source>
</evidence>
<evidence type="ECO:0000256" key="1">
    <source>
        <dbReference type="ARBA" id="ARBA00022694"/>
    </source>
</evidence>
<dbReference type="SUPFAM" id="SSF53032">
    <property type="entry name" value="tRNA-intron endonuclease catalytic domain-like"/>
    <property type="match status" value="1"/>
</dbReference>
<dbReference type="Pfam" id="PF01974">
    <property type="entry name" value="tRNA_int_endo"/>
    <property type="match status" value="1"/>
</dbReference>
<accession>A0A654LZA6</accession>
<dbReference type="InterPro" id="IPR036167">
    <property type="entry name" value="tRNA_intron_Endo_cat-like_sf"/>
</dbReference>
<evidence type="ECO:0000313" key="6">
    <source>
        <dbReference type="EMBL" id="ALI36555.1"/>
    </source>
</evidence>
<gene>
    <name evidence="6" type="ORF">NMY3_02359</name>
</gene>
<dbReference type="EMBL" id="CP012850">
    <property type="protein sequence ID" value="ALI36555.1"/>
    <property type="molecule type" value="Genomic_DNA"/>
</dbReference>
<keyword evidence="6" id="KW-0378">Hydrolase</keyword>
<dbReference type="KEGG" id="taa:NMY3_02359"/>
<evidence type="ECO:0000259" key="4">
    <source>
        <dbReference type="Pfam" id="PF01974"/>
    </source>
</evidence>
<keyword evidence="2" id="KW-0456">Lyase</keyword>